<dbReference type="InterPro" id="IPR000330">
    <property type="entry name" value="SNF2_N"/>
</dbReference>
<evidence type="ECO:0000259" key="9">
    <source>
        <dbReference type="PROSITE" id="PS51192"/>
    </source>
</evidence>
<dbReference type="PROSITE" id="PS51194">
    <property type="entry name" value="HELICASE_CTER"/>
    <property type="match status" value="1"/>
</dbReference>
<dbReference type="InterPro" id="IPR038718">
    <property type="entry name" value="SNF2-like_sf"/>
</dbReference>
<keyword evidence="7" id="KW-0539">Nucleus</keyword>
<keyword evidence="6" id="KW-0156">Chromatin regulator</keyword>
<organism evidence="12">
    <name type="scientific">Notodromas monacha</name>
    <dbReference type="NCBI Taxonomy" id="399045"/>
    <lineage>
        <taxon>Eukaryota</taxon>
        <taxon>Metazoa</taxon>
        <taxon>Ecdysozoa</taxon>
        <taxon>Arthropoda</taxon>
        <taxon>Crustacea</taxon>
        <taxon>Oligostraca</taxon>
        <taxon>Ostracoda</taxon>
        <taxon>Podocopa</taxon>
        <taxon>Podocopida</taxon>
        <taxon>Cypridocopina</taxon>
        <taxon>Cypridoidea</taxon>
        <taxon>Cyprididae</taxon>
        <taxon>Notodromas</taxon>
    </lineage>
</organism>
<dbReference type="GO" id="GO:0140658">
    <property type="term" value="F:ATP-dependent chromatin remodeler activity"/>
    <property type="evidence" value="ECO:0007669"/>
    <property type="project" value="TreeGrafter"/>
</dbReference>
<dbReference type="SUPFAM" id="SSF46689">
    <property type="entry name" value="Homeodomain-like"/>
    <property type="match status" value="2"/>
</dbReference>
<dbReference type="SUPFAM" id="SSF101224">
    <property type="entry name" value="HAND domain of the nucleosome remodeling ATPase ISWI"/>
    <property type="match status" value="1"/>
</dbReference>
<reference evidence="12" key="1">
    <citation type="submission" date="2020-11" db="EMBL/GenBank/DDBJ databases">
        <authorList>
            <person name="Tran Van P."/>
        </authorList>
    </citation>
    <scope>NUCLEOTIDE SEQUENCE</scope>
</reference>
<feature type="compositionally biased region" description="Polar residues" evidence="8">
    <location>
        <begin position="1"/>
        <end position="11"/>
    </location>
</feature>
<evidence type="ECO:0000256" key="7">
    <source>
        <dbReference type="ARBA" id="ARBA00023242"/>
    </source>
</evidence>
<dbReference type="PROSITE" id="PS51192">
    <property type="entry name" value="HELICASE_ATP_BIND_1"/>
    <property type="match status" value="1"/>
</dbReference>
<dbReference type="FunFam" id="1.10.10.60:FF:000022">
    <property type="entry name" value="ISWI chromatin-remodeling complex ATPase CHR11 isoform A"/>
    <property type="match status" value="1"/>
</dbReference>
<dbReference type="GO" id="GO:0031491">
    <property type="term" value="F:nucleosome binding"/>
    <property type="evidence" value="ECO:0007669"/>
    <property type="project" value="InterPro"/>
</dbReference>
<evidence type="ECO:0000256" key="2">
    <source>
        <dbReference type="ARBA" id="ARBA00009687"/>
    </source>
</evidence>
<dbReference type="SMART" id="SM00490">
    <property type="entry name" value="HELICc"/>
    <property type="match status" value="1"/>
</dbReference>
<dbReference type="CDD" id="cd17997">
    <property type="entry name" value="DEXHc_SMARCA1_SMARCA5"/>
    <property type="match status" value="1"/>
</dbReference>
<dbReference type="Gene3D" id="3.40.50.300">
    <property type="entry name" value="P-loop containing nucleotide triphosphate hydrolases"/>
    <property type="match status" value="2"/>
</dbReference>
<evidence type="ECO:0000259" key="11">
    <source>
        <dbReference type="PROSITE" id="PS51293"/>
    </source>
</evidence>
<evidence type="ECO:0000313" key="13">
    <source>
        <dbReference type="Proteomes" id="UP000678499"/>
    </source>
</evidence>
<dbReference type="FunFam" id="1.10.10.60:FF:000049">
    <property type="entry name" value="SWI/SNF-related matrix-associated actin-dependent regulator of chromatin subfamily A member"/>
    <property type="match status" value="1"/>
</dbReference>
<keyword evidence="3" id="KW-0547">Nucleotide-binding</keyword>
<dbReference type="InterPro" id="IPR009057">
    <property type="entry name" value="Homeodomain-like_sf"/>
</dbReference>
<dbReference type="InterPro" id="IPR001650">
    <property type="entry name" value="Helicase_C-like"/>
</dbReference>
<dbReference type="FunFam" id="3.40.50.10810:FF:000101">
    <property type="entry name" value="SWI/SNF-related, matrix-associated, actin-dependent regulator of"/>
    <property type="match status" value="1"/>
</dbReference>
<evidence type="ECO:0000259" key="10">
    <source>
        <dbReference type="PROSITE" id="PS51194"/>
    </source>
</evidence>
<evidence type="ECO:0000313" key="12">
    <source>
        <dbReference type="EMBL" id="CAD7282906.1"/>
    </source>
</evidence>
<dbReference type="GO" id="GO:0042393">
    <property type="term" value="F:histone binding"/>
    <property type="evidence" value="ECO:0007669"/>
    <property type="project" value="TreeGrafter"/>
</dbReference>
<feature type="domain" description="Helicase C-terminal" evidence="10">
    <location>
        <begin position="384"/>
        <end position="532"/>
    </location>
</feature>
<dbReference type="Pfam" id="PF09111">
    <property type="entry name" value="SLIDE"/>
    <property type="match status" value="1"/>
</dbReference>
<dbReference type="PANTHER" id="PTHR45623:SF49">
    <property type="entry name" value="SWI_SNF-RELATED MATRIX-ASSOCIATED ACTIN-DEPENDENT REGULATOR OF CHROMATIN SUBFAMILY A MEMBER 5"/>
    <property type="match status" value="1"/>
</dbReference>
<dbReference type="GO" id="GO:0034728">
    <property type="term" value="P:nucleosome organization"/>
    <property type="evidence" value="ECO:0007669"/>
    <property type="project" value="TreeGrafter"/>
</dbReference>
<dbReference type="InterPro" id="IPR044754">
    <property type="entry name" value="Isw1/2_DEXHc"/>
</dbReference>
<dbReference type="InterPro" id="IPR001005">
    <property type="entry name" value="SANT/Myb"/>
</dbReference>
<dbReference type="AlphaFoldDB" id="A0A7R9BX91"/>
<dbReference type="InterPro" id="IPR015194">
    <property type="entry name" value="ISWI_HAND-dom"/>
</dbReference>
<feature type="domain" description="SANT" evidence="11">
    <location>
        <begin position="750"/>
        <end position="802"/>
    </location>
</feature>
<dbReference type="Gene3D" id="1.10.1040.30">
    <property type="entry name" value="ISWI, HAND domain"/>
    <property type="match status" value="1"/>
</dbReference>
<evidence type="ECO:0000256" key="8">
    <source>
        <dbReference type="SAM" id="MobiDB-lite"/>
    </source>
</evidence>
<dbReference type="Proteomes" id="UP000678499">
    <property type="component" value="Unassembled WGS sequence"/>
</dbReference>
<evidence type="ECO:0000256" key="1">
    <source>
        <dbReference type="ARBA" id="ARBA00004123"/>
    </source>
</evidence>
<dbReference type="OrthoDB" id="5857104at2759"/>
<evidence type="ECO:0000256" key="4">
    <source>
        <dbReference type="ARBA" id="ARBA00022801"/>
    </source>
</evidence>
<dbReference type="InterPro" id="IPR027417">
    <property type="entry name" value="P-loop_NTPase"/>
</dbReference>
<dbReference type="SUPFAM" id="SSF52540">
    <property type="entry name" value="P-loop containing nucleoside triphosphate hydrolases"/>
    <property type="match status" value="2"/>
</dbReference>
<dbReference type="PROSITE" id="PS51293">
    <property type="entry name" value="SANT"/>
    <property type="match status" value="1"/>
</dbReference>
<dbReference type="PANTHER" id="PTHR45623">
    <property type="entry name" value="CHROMODOMAIN-HELICASE-DNA-BINDING PROTEIN 3-RELATED-RELATED"/>
    <property type="match status" value="1"/>
</dbReference>
<evidence type="ECO:0000256" key="5">
    <source>
        <dbReference type="ARBA" id="ARBA00022840"/>
    </source>
</evidence>
<accession>A0A7R9BX91</accession>
<dbReference type="GO" id="GO:0005524">
    <property type="term" value="F:ATP binding"/>
    <property type="evidence" value="ECO:0007669"/>
    <property type="project" value="UniProtKB-KW"/>
</dbReference>
<evidence type="ECO:0000256" key="6">
    <source>
        <dbReference type="ARBA" id="ARBA00022853"/>
    </source>
</evidence>
<gene>
    <name evidence="12" type="ORF">NMOB1V02_LOCUS10524</name>
</gene>
<dbReference type="Pfam" id="PF00176">
    <property type="entry name" value="SNF2-rel_dom"/>
    <property type="match status" value="1"/>
</dbReference>
<protein>
    <submittedName>
        <fullName evidence="12">Uncharacterized protein</fullName>
    </submittedName>
</protein>
<dbReference type="EMBL" id="CAJPEX010004496">
    <property type="protein sequence ID" value="CAG0923058.1"/>
    <property type="molecule type" value="Genomic_DNA"/>
</dbReference>
<name>A0A7R9BX91_9CRUS</name>
<dbReference type="GO" id="GO:0016887">
    <property type="term" value="F:ATP hydrolysis activity"/>
    <property type="evidence" value="ECO:0007669"/>
    <property type="project" value="TreeGrafter"/>
</dbReference>
<keyword evidence="4" id="KW-0378">Hydrolase</keyword>
<feature type="domain" description="Helicase ATP-binding" evidence="9">
    <location>
        <begin position="135"/>
        <end position="301"/>
    </location>
</feature>
<dbReference type="GO" id="GO:0003677">
    <property type="term" value="F:DNA binding"/>
    <property type="evidence" value="ECO:0007669"/>
    <property type="project" value="InterPro"/>
</dbReference>
<dbReference type="InterPro" id="IPR015195">
    <property type="entry name" value="SLIDE"/>
</dbReference>
<dbReference type="Gene3D" id="3.40.50.10810">
    <property type="entry name" value="Tandem AAA-ATPase domain"/>
    <property type="match status" value="1"/>
</dbReference>
<dbReference type="CDD" id="cd18793">
    <property type="entry name" value="SF2_C_SNF"/>
    <property type="match status" value="1"/>
</dbReference>
<comment type="similarity">
    <text evidence="2">Belongs to the SNF2/RAD54 helicase family. ISWI subfamily.</text>
</comment>
<dbReference type="InterPro" id="IPR017884">
    <property type="entry name" value="SANT_dom"/>
</dbReference>
<dbReference type="Pfam" id="PF09110">
    <property type="entry name" value="HAND"/>
    <property type="match status" value="1"/>
</dbReference>
<dbReference type="Gene3D" id="1.10.10.60">
    <property type="entry name" value="Homeodomain-like"/>
    <property type="match status" value="2"/>
</dbReference>
<dbReference type="GO" id="GO:0000785">
    <property type="term" value="C:chromatin"/>
    <property type="evidence" value="ECO:0007669"/>
    <property type="project" value="TreeGrafter"/>
</dbReference>
<feature type="compositionally biased region" description="Basic and acidic residues" evidence="8">
    <location>
        <begin position="12"/>
        <end position="23"/>
    </location>
</feature>
<dbReference type="GO" id="GO:0005634">
    <property type="term" value="C:nucleus"/>
    <property type="evidence" value="ECO:0007669"/>
    <property type="project" value="UniProtKB-SubCell"/>
</dbReference>
<comment type="subcellular location">
    <subcellularLocation>
        <location evidence="1">Nucleus</location>
    </subcellularLocation>
</comment>
<dbReference type="Gene3D" id="1.20.5.1190">
    <property type="entry name" value="iswi atpase"/>
    <property type="match status" value="1"/>
</dbReference>
<proteinExistence type="inferred from homology"/>
<sequence>MDTNESAGSTGENKDGGGHKGDEDPAASQLSAQFWISSRKEVKNKKFEELLKQTESITTFMMGPNRGGKGGHGDDAVDHRHRMTEEEEDEELLADVEEDEECVAKSFVTVFDESPFYVEGGTMRDYQVRGLNWMIALHESGINGILADEMGLGKTLQTISLLGYMKHFRTFPEPNVVIVPKSTVANWMSEFKRWVPTLRAVCLLGDQETRNRVIKETLSHHGTWDVCVTSYEMVIREKSVLKKIAWKYMVIDEAHRIKNEKSKLSDIVREFNTQNRLLITGTPLQNNLHELWALLNFLLPHVFNSSEDFDEWFNTDSCLENNTLVERLHAVLRPFVLRRLKSDVEKKLLPKKELKVYVGLSKMQREWYTKILLKDIDVVNGAGKMDKMRLQNILMQLRKCSNHPMLDILEDYCLWKQFHYCRLDGQTPHEDRERQINEFNADDSTKFLFMLSTRAGGLGINLATADVVILFDSDWNPQADLQAMDRAHRIGQKKQVRVFRFITENTIEERIVERAEIKLRLDRLVIQQGRIQSNDQPSNKNMNTLGKEEMLSMIRHGADHIFASKDSELLTDEDIDKILERSETKTQELAEKLAKLPEETLRNLTFDAAATSDSVYQFEGEDYREKQKSLIGHWIEPPKRERKANYAVDAYFREALRVNTAPPSEPKLPKAPRMPRHNNVQDFQFFPARLVALVEKETLYFRKTLKYRVPFNPDLGAEAHTIQAEEQAKIDTAVPLTEEEVLEKEDLMTLGFSNWSRRDFMQFVKANERLGRDNLDSICKEVEGKTKEEVEEYFYVFWDRIKELQDADKILTQIEKGENKLQKKQMIRKALDAKVKQYRSPFHQIRIQYGTNKGKNYTEEEDRYLVYMLHKLGFDADNIYELLRLSIRDEPAFRFDWYLKSRNTNEIQRRCNTLITLIEREAHEEVSRSAGGQPGGRRAARRKAAAMTDEERARKRKRTQPNPQQLLLQHLHQMQQLQQQGEK</sequence>
<dbReference type="InterPro" id="IPR049730">
    <property type="entry name" value="SNF2/RAD54-like_C"/>
</dbReference>
<dbReference type="InterPro" id="IPR036306">
    <property type="entry name" value="ISWI_HAND-dom_sf"/>
</dbReference>
<dbReference type="SMART" id="SM00487">
    <property type="entry name" value="DEXDc"/>
    <property type="match status" value="1"/>
</dbReference>
<dbReference type="CDD" id="cd00167">
    <property type="entry name" value="SANT"/>
    <property type="match status" value="1"/>
</dbReference>
<evidence type="ECO:0000256" key="3">
    <source>
        <dbReference type="ARBA" id="ARBA00022741"/>
    </source>
</evidence>
<feature type="region of interest" description="Disordered" evidence="8">
    <location>
        <begin position="923"/>
        <end position="964"/>
    </location>
</feature>
<dbReference type="InterPro" id="IPR014001">
    <property type="entry name" value="Helicase_ATP-bd"/>
</dbReference>
<dbReference type="EMBL" id="OA886533">
    <property type="protein sequence ID" value="CAD7282906.1"/>
    <property type="molecule type" value="Genomic_DNA"/>
</dbReference>
<feature type="region of interest" description="Disordered" evidence="8">
    <location>
        <begin position="1"/>
        <end position="32"/>
    </location>
</feature>
<keyword evidence="5" id="KW-0067">ATP-binding</keyword>
<keyword evidence="13" id="KW-1185">Reference proteome</keyword>
<dbReference type="SMART" id="SM00717">
    <property type="entry name" value="SANT"/>
    <property type="match status" value="2"/>
</dbReference>